<dbReference type="AlphaFoldDB" id="A0A9N9HI27"/>
<name>A0A9N9HI27_9GLOM</name>
<sequence>MSHPEATSFQRTNNHSAREKVIQKSKDTAYSNIPTPHPPRKHPPERQK</sequence>
<accession>A0A9N9HI27</accession>
<protein>
    <submittedName>
        <fullName evidence="2">9461_t:CDS:1</fullName>
    </submittedName>
</protein>
<comment type="caution">
    <text evidence="2">The sequence shown here is derived from an EMBL/GenBank/DDBJ whole genome shotgun (WGS) entry which is preliminary data.</text>
</comment>
<reference evidence="2" key="1">
    <citation type="submission" date="2021-06" db="EMBL/GenBank/DDBJ databases">
        <authorList>
            <person name="Kallberg Y."/>
            <person name="Tangrot J."/>
            <person name="Rosling A."/>
        </authorList>
    </citation>
    <scope>NUCLEOTIDE SEQUENCE</scope>
    <source>
        <strain evidence="2">FL130A</strain>
    </source>
</reference>
<evidence type="ECO:0000256" key="1">
    <source>
        <dbReference type="SAM" id="MobiDB-lite"/>
    </source>
</evidence>
<evidence type="ECO:0000313" key="3">
    <source>
        <dbReference type="Proteomes" id="UP000789508"/>
    </source>
</evidence>
<gene>
    <name evidence="2" type="ORF">ALEPTO_LOCUS11162</name>
</gene>
<dbReference type="EMBL" id="CAJVPS010016377">
    <property type="protein sequence ID" value="CAG8689728.1"/>
    <property type="molecule type" value="Genomic_DNA"/>
</dbReference>
<feature type="region of interest" description="Disordered" evidence="1">
    <location>
        <begin position="1"/>
        <end position="48"/>
    </location>
</feature>
<proteinExistence type="predicted"/>
<feature type="non-terminal residue" evidence="2">
    <location>
        <position position="48"/>
    </location>
</feature>
<keyword evidence="3" id="KW-1185">Reference proteome</keyword>
<feature type="compositionally biased region" description="Polar residues" evidence="1">
    <location>
        <begin position="1"/>
        <end position="15"/>
    </location>
</feature>
<evidence type="ECO:0000313" key="2">
    <source>
        <dbReference type="EMBL" id="CAG8689728.1"/>
    </source>
</evidence>
<organism evidence="2 3">
    <name type="scientific">Ambispora leptoticha</name>
    <dbReference type="NCBI Taxonomy" id="144679"/>
    <lineage>
        <taxon>Eukaryota</taxon>
        <taxon>Fungi</taxon>
        <taxon>Fungi incertae sedis</taxon>
        <taxon>Mucoromycota</taxon>
        <taxon>Glomeromycotina</taxon>
        <taxon>Glomeromycetes</taxon>
        <taxon>Archaeosporales</taxon>
        <taxon>Ambisporaceae</taxon>
        <taxon>Ambispora</taxon>
    </lineage>
</organism>
<feature type="compositionally biased region" description="Basic and acidic residues" evidence="1">
    <location>
        <begin position="16"/>
        <end position="27"/>
    </location>
</feature>
<dbReference type="Proteomes" id="UP000789508">
    <property type="component" value="Unassembled WGS sequence"/>
</dbReference>